<keyword evidence="7" id="KW-0460">Magnesium</keyword>
<keyword evidence="5" id="KW-0227">DNA damage</keyword>
<dbReference type="PANTHER" id="PTHR15822:SF4">
    <property type="entry name" value="TYROSYL-DNA PHOSPHODIESTERASE 2"/>
    <property type="match status" value="1"/>
</dbReference>
<evidence type="ECO:0000256" key="3">
    <source>
        <dbReference type="ARBA" id="ARBA00022722"/>
    </source>
</evidence>
<keyword evidence="11" id="KW-0269">Exonuclease</keyword>
<keyword evidence="12" id="KW-1185">Reference proteome</keyword>
<evidence type="ECO:0000256" key="9">
    <source>
        <dbReference type="SAM" id="Phobius"/>
    </source>
</evidence>
<comment type="cofactor">
    <cofactor evidence="1">
        <name>Mn(2+)</name>
        <dbReference type="ChEBI" id="CHEBI:29035"/>
    </cofactor>
</comment>
<dbReference type="SUPFAM" id="SSF56219">
    <property type="entry name" value="DNase I-like"/>
    <property type="match status" value="1"/>
</dbReference>
<evidence type="ECO:0000313" key="11">
    <source>
        <dbReference type="EMBL" id="RKE92307.1"/>
    </source>
</evidence>
<feature type="transmembrane region" description="Helical" evidence="9">
    <location>
        <begin position="37"/>
        <end position="61"/>
    </location>
</feature>
<dbReference type="CDD" id="cd09084">
    <property type="entry name" value="EEP-2"/>
    <property type="match status" value="1"/>
</dbReference>
<dbReference type="Gene3D" id="3.60.10.10">
    <property type="entry name" value="Endonuclease/exonuclease/phosphatase"/>
    <property type="match status" value="1"/>
</dbReference>
<dbReference type="InterPro" id="IPR036691">
    <property type="entry name" value="Endo/exonu/phosph_ase_sf"/>
</dbReference>
<feature type="transmembrane region" description="Helical" evidence="9">
    <location>
        <begin position="12"/>
        <end position="31"/>
    </location>
</feature>
<dbReference type="Pfam" id="PF03372">
    <property type="entry name" value="Exo_endo_phos"/>
    <property type="match status" value="1"/>
</dbReference>
<keyword evidence="9" id="KW-0472">Membrane</keyword>
<dbReference type="PANTHER" id="PTHR15822">
    <property type="entry name" value="TRAF AND TNF RECEPTOR-ASSOCIATED PROTEIN"/>
    <property type="match status" value="1"/>
</dbReference>
<sequence>MKKLNLLDKLIVFINSLVAFALLLSYILPYIEPKKFAFLSVLSLAVPFLIIVNILFVVYWLLRVKKQLLISLIVLIIGYSYLSSLYKFSSSKDIDDSENISVMNYNVRLFNVFGWIEDESVNENIVSFISEEKPDILCIQEYRPDGAIQLKSYYKYEELSGKKVKNGQAIFSKFPIIKSGSIEFPNTSNNAIYADMVKGSDTIRIYNVHLQSSGIDPTVEKLSTETSENLFKRVSKTFKMQQFQTELFMMHKKQCPYKMIVAGDFNNTAYSYVYKEIKGDLQDAFEEAGNGFGRTFDFKFFPVRIDFILADKDFKINSFKTYDVKLSDHYPILAKVKLHK</sequence>
<proteinExistence type="predicted"/>
<evidence type="ECO:0000256" key="5">
    <source>
        <dbReference type="ARBA" id="ARBA00022763"/>
    </source>
</evidence>
<dbReference type="OrthoDB" id="635146at2"/>
<dbReference type="GO" id="GO:0004527">
    <property type="term" value="F:exonuclease activity"/>
    <property type="evidence" value="ECO:0007669"/>
    <property type="project" value="UniProtKB-KW"/>
</dbReference>
<evidence type="ECO:0000256" key="6">
    <source>
        <dbReference type="ARBA" id="ARBA00022801"/>
    </source>
</evidence>
<organism evidence="11 12">
    <name type="scientific">Ichthyenterobacterium magnum</name>
    <dbReference type="NCBI Taxonomy" id="1230530"/>
    <lineage>
        <taxon>Bacteria</taxon>
        <taxon>Pseudomonadati</taxon>
        <taxon>Bacteroidota</taxon>
        <taxon>Flavobacteriia</taxon>
        <taxon>Flavobacteriales</taxon>
        <taxon>Flavobacteriaceae</taxon>
        <taxon>Ichthyenterobacterium</taxon>
    </lineage>
</organism>
<accession>A0A420DGU8</accession>
<reference evidence="11 12" key="1">
    <citation type="submission" date="2018-09" db="EMBL/GenBank/DDBJ databases">
        <title>Genomic Encyclopedia of Archaeal and Bacterial Type Strains, Phase II (KMG-II): from individual species to whole genera.</title>
        <authorList>
            <person name="Goeker M."/>
        </authorList>
    </citation>
    <scope>NUCLEOTIDE SEQUENCE [LARGE SCALE GENOMIC DNA]</scope>
    <source>
        <strain evidence="11 12">DSM 26283</strain>
    </source>
</reference>
<feature type="domain" description="Endonuclease/exonuclease/phosphatase" evidence="10">
    <location>
        <begin position="104"/>
        <end position="329"/>
    </location>
</feature>
<evidence type="ECO:0000256" key="7">
    <source>
        <dbReference type="ARBA" id="ARBA00022842"/>
    </source>
</evidence>
<evidence type="ECO:0000256" key="1">
    <source>
        <dbReference type="ARBA" id="ARBA00001936"/>
    </source>
</evidence>
<protein>
    <submittedName>
        <fullName evidence="11">Endonuclease/exonuclease/phosphatase family metal-dependent hydrolase</fullName>
    </submittedName>
</protein>
<comment type="cofactor">
    <cofactor evidence="2">
        <name>Mg(2+)</name>
        <dbReference type="ChEBI" id="CHEBI:18420"/>
    </cofactor>
</comment>
<dbReference type="GO" id="GO:0046872">
    <property type="term" value="F:metal ion binding"/>
    <property type="evidence" value="ECO:0007669"/>
    <property type="project" value="UniProtKB-KW"/>
</dbReference>
<keyword evidence="9" id="KW-0812">Transmembrane</keyword>
<dbReference type="AlphaFoldDB" id="A0A420DGU8"/>
<evidence type="ECO:0000256" key="2">
    <source>
        <dbReference type="ARBA" id="ARBA00001946"/>
    </source>
</evidence>
<dbReference type="GO" id="GO:0006281">
    <property type="term" value="P:DNA repair"/>
    <property type="evidence" value="ECO:0007669"/>
    <property type="project" value="UniProtKB-KW"/>
</dbReference>
<dbReference type="GO" id="GO:0004519">
    <property type="term" value="F:endonuclease activity"/>
    <property type="evidence" value="ECO:0007669"/>
    <property type="project" value="UniProtKB-KW"/>
</dbReference>
<keyword evidence="3" id="KW-0540">Nuclease</keyword>
<keyword evidence="11" id="KW-0255">Endonuclease</keyword>
<gene>
    <name evidence="11" type="ORF">BXY80_2226</name>
</gene>
<comment type="caution">
    <text evidence="11">The sequence shown here is derived from an EMBL/GenBank/DDBJ whole genome shotgun (WGS) entry which is preliminary data.</text>
</comment>
<keyword evidence="6 11" id="KW-0378">Hydrolase</keyword>
<evidence type="ECO:0000256" key="8">
    <source>
        <dbReference type="ARBA" id="ARBA00023204"/>
    </source>
</evidence>
<keyword evidence="4" id="KW-0479">Metal-binding</keyword>
<evidence type="ECO:0000313" key="12">
    <source>
        <dbReference type="Proteomes" id="UP000284892"/>
    </source>
</evidence>
<feature type="transmembrane region" description="Helical" evidence="9">
    <location>
        <begin position="68"/>
        <end position="86"/>
    </location>
</feature>
<keyword evidence="8" id="KW-0234">DNA repair</keyword>
<evidence type="ECO:0000256" key="4">
    <source>
        <dbReference type="ARBA" id="ARBA00022723"/>
    </source>
</evidence>
<keyword evidence="9" id="KW-1133">Transmembrane helix</keyword>
<dbReference type="Proteomes" id="UP000284892">
    <property type="component" value="Unassembled WGS sequence"/>
</dbReference>
<dbReference type="EMBL" id="RAQJ01000004">
    <property type="protein sequence ID" value="RKE92307.1"/>
    <property type="molecule type" value="Genomic_DNA"/>
</dbReference>
<name>A0A420DGU8_9FLAO</name>
<dbReference type="RefSeq" id="WP_120201883.1">
    <property type="nucleotide sequence ID" value="NZ_RAQJ01000004.1"/>
</dbReference>
<dbReference type="InterPro" id="IPR005135">
    <property type="entry name" value="Endo/exonuclease/phosphatase"/>
</dbReference>
<evidence type="ECO:0000259" key="10">
    <source>
        <dbReference type="Pfam" id="PF03372"/>
    </source>
</evidence>
<dbReference type="InterPro" id="IPR051547">
    <property type="entry name" value="TDP2-like"/>
</dbReference>